<dbReference type="InterPro" id="IPR056339">
    <property type="entry name" value="CARF_Card1"/>
</dbReference>
<dbReference type="Gene3D" id="3.40.1350.10">
    <property type="match status" value="1"/>
</dbReference>
<dbReference type="PATRIC" id="fig|1434115.4.peg.1569"/>
<reference evidence="2 3" key="1">
    <citation type="submission" date="2014-07" db="EMBL/GenBank/DDBJ databases">
        <title>Methanogenic archaea and the global carbon cycle.</title>
        <authorList>
            <person name="Henriksen J.R."/>
            <person name="Luke J."/>
            <person name="Reinhart S."/>
            <person name="Benedict M.N."/>
            <person name="Youngblut N.D."/>
            <person name="Metcalf M.E."/>
            <person name="Whitaker R.J."/>
            <person name="Metcalf W.W."/>
        </authorList>
    </citation>
    <scope>NUCLEOTIDE SEQUENCE [LARGE SCALE GENOMIC DNA]</scope>
    <source>
        <strain evidence="2 3">SarPi</strain>
    </source>
</reference>
<evidence type="ECO:0000313" key="2">
    <source>
        <dbReference type="EMBL" id="AKB61221.1"/>
    </source>
</evidence>
<dbReference type="GO" id="GO:0003676">
    <property type="term" value="F:nucleic acid binding"/>
    <property type="evidence" value="ECO:0007669"/>
    <property type="project" value="InterPro"/>
</dbReference>
<evidence type="ECO:0000313" key="3">
    <source>
        <dbReference type="Proteomes" id="UP000033116"/>
    </source>
</evidence>
<gene>
    <name evidence="2" type="ORF">MSMAP_1236</name>
</gene>
<proteinExistence type="predicted"/>
<dbReference type="EMBL" id="CP009511">
    <property type="protein sequence ID" value="AKB61221.1"/>
    <property type="molecule type" value="Genomic_DNA"/>
</dbReference>
<dbReference type="SUPFAM" id="SSF52980">
    <property type="entry name" value="Restriction endonuclease-like"/>
    <property type="match status" value="1"/>
</dbReference>
<sequence length="397" mass="45193">MNEIKINEDELKGFDEYRSENLVLLVGTNPLPNYVAYHLLSMPSSPTSHIFFVCTKTTDTIADNLINVLKIGHDKWTKIQVNESNGKDIYSKISDKLKGKQKIGLNYTGGTKTMAVHAYRAVEAVDPDSVFSYLDARRLELVIDKKDCLTKRVPINTSVKPKIKELFQLHGYSVNSNGHIFMPEMCKILGNNLYEDFSKWCKENLRANSPKMLNKPKLRNVILPVNPPFEDLVIFWDGCSTLGELANKWNKKVDDLAKWLEGKWLEDYTLLSFQQVSDECDIHDSILGAQFNNNKFELDVAILKGYELFVASCTTADKKGLVKQKLFEAYVRGQQLGGDEAKIGVVCFASETSSDASPEIILKEIEEEWYLENKFRVFGAEQIPELSLRLKEWLNSK</sequence>
<dbReference type="InterPro" id="IPR011335">
    <property type="entry name" value="Restrct_endonuc-II-like"/>
</dbReference>
<dbReference type="Pfam" id="PF23400">
    <property type="entry name" value="CARF_Card1"/>
    <property type="match status" value="1"/>
</dbReference>
<dbReference type="AlphaFoldDB" id="A0A0E3LS63"/>
<dbReference type="Proteomes" id="UP000033116">
    <property type="component" value="Chromosome"/>
</dbReference>
<evidence type="ECO:0000259" key="1">
    <source>
        <dbReference type="Pfam" id="PF23400"/>
    </source>
</evidence>
<name>A0A0E3LS63_METMZ</name>
<feature type="domain" description="Card1 CARF" evidence="1">
    <location>
        <begin position="22"/>
        <end position="125"/>
    </location>
</feature>
<dbReference type="InterPro" id="IPR011856">
    <property type="entry name" value="tRNA_endonuc-like_dom_sf"/>
</dbReference>
<dbReference type="HOGENOM" id="CLU_628411_0_0_2"/>
<dbReference type="GeneID" id="24864411"/>
<organism evidence="2 3">
    <name type="scientific">Methanosarcina mazei SarPi</name>
    <dbReference type="NCBI Taxonomy" id="1434115"/>
    <lineage>
        <taxon>Archaea</taxon>
        <taxon>Methanobacteriati</taxon>
        <taxon>Methanobacteriota</taxon>
        <taxon>Stenosarchaea group</taxon>
        <taxon>Methanomicrobia</taxon>
        <taxon>Methanosarcinales</taxon>
        <taxon>Methanosarcinaceae</taxon>
        <taxon>Methanosarcina</taxon>
    </lineage>
</organism>
<dbReference type="RefSeq" id="WP_048043116.1">
    <property type="nucleotide sequence ID" value="NZ_CP009511.1"/>
</dbReference>
<accession>A0A0E3LS63</accession>
<protein>
    <recommendedName>
        <fullName evidence="1">Card1 CARF domain-containing protein</fullName>
    </recommendedName>
</protein>
<dbReference type="Gene3D" id="3.40.50.10770">
    <property type="entry name" value="Hypothetical protein VC1899 like domain (Restriction endonuclease-like)"/>
    <property type="match status" value="1"/>
</dbReference>